<gene>
    <name evidence="1" type="ORF">HID58_026567</name>
</gene>
<proteinExistence type="predicted"/>
<reference evidence="1 2" key="1">
    <citation type="submission" date="2021-05" db="EMBL/GenBank/DDBJ databases">
        <title>Genome Assembly of Synthetic Allotetraploid Brassica napus Reveals Homoeologous Exchanges between Subgenomes.</title>
        <authorList>
            <person name="Davis J.T."/>
        </authorList>
    </citation>
    <scope>NUCLEOTIDE SEQUENCE [LARGE SCALE GENOMIC DNA]</scope>
    <source>
        <strain evidence="2">cv. Da-Ae</strain>
        <tissue evidence="1">Seedling</tissue>
    </source>
</reference>
<accession>A0ABQ8CPZ7</accession>
<organism evidence="1 2">
    <name type="scientific">Brassica napus</name>
    <name type="common">Rape</name>
    <dbReference type="NCBI Taxonomy" id="3708"/>
    <lineage>
        <taxon>Eukaryota</taxon>
        <taxon>Viridiplantae</taxon>
        <taxon>Streptophyta</taxon>
        <taxon>Embryophyta</taxon>
        <taxon>Tracheophyta</taxon>
        <taxon>Spermatophyta</taxon>
        <taxon>Magnoliopsida</taxon>
        <taxon>eudicotyledons</taxon>
        <taxon>Gunneridae</taxon>
        <taxon>Pentapetalae</taxon>
        <taxon>rosids</taxon>
        <taxon>malvids</taxon>
        <taxon>Brassicales</taxon>
        <taxon>Brassicaceae</taxon>
        <taxon>Brassiceae</taxon>
        <taxon>Brassica</taxon>
    </lineage>
</organism>
<evidence type="ECO:0000313" key="2">
    <source>
        <dbReference type="Proteomes" id="UP000824890"/>
    </source>
</evidence>
<dbReference type="Proteomes" id="UP000824890">
    <property type="component" value="Unassembled WGS sequence"/>
</dbReference>
<protein>
    <submittedName>
        <fullName evidence="1">Uncharacterized protein</fullName>
    </submittedName>
</protein>
<sequence length="58" mass="6458">MVSCNIVWGFAGSLGVGEVRSLMALKREESGLLLTPLMKSMSMRMSVPWKVYKTESFS</sequence>
<keyword evidence="2" id="KW-1185">Reference proteome</keyword>
<name>A0ABQ8CPZ7_BRANA</name>
<evidence type="ECO:0000313" key="1">
    <source>
        <dbReference type="EMBL" id="KAH0918907.1"/>
    </source>
</evidence>
<dbReference type="EMBL" id="JAGKQM010000007">
    <property type="protein sequence ID" value="KAH0918907.1"/>
    <property type="molecule type" value="Genomic_DNA"/>
</dbReference>
<comment type="caution">
    <text evidence="1">The sequence shown here is derived from an EMBL/GenBank/DDBJ whole genome shotgun (WGS) entry which is preliminary data.</text>
</comment>